<keyword evidence="6" id="KW-1185">Reference proteome</keyword>
<dbReference type="STRING" id="1392247.A0A3N4KAR0"/>
<feature type="compositionally biased region" description="Low complexity" evidence="3">
    <location>
        <begin position="39"/>
        <end position="50"/>
    </location>
</feature>
<dbReference type="PANTHER" id="PTHR42107:SF1">
    <property type="entry name" value="WHIM1 DOMAIN-CONTAINING PROTEIN"/>
    <property type="match status" value="1"/>
</dbReference>
<accession>A0A3N4KAR0</accession>
<dbReference type="Pfam" id="PF15612">
    <property type="entry name" value="WHIM1"/>
    <property type="match status" value="1"/>
</dbReference>
<protein>
    <recommendedName>
        <fullName evidence="4">WHIM1 domain-containing protein</fullName>
    </recommendedName>
</protein>
<dbReference type="OrthoDB" id="349045at2759"/>
<evidence type="ECO:0000313" key="5">
    <source>
        <dbReference type="EMBL" id="RPB07594.1"/>
    </source>
</evidence>
<dbReference type="GO" id="GO:0005634">
    <property type="term" value="C:nucleus"/>
    <property type="evidence" value="ECO:0007669"/>
    <property type="project" value="UniProtKB-SubCell"/>
</dbReference>
<keyword evidence="2" id="KW-0539">Nucleus</keyword>
<dbReference type="EMBL" id="ML119179">
    <property type="protein sequence ID" value="RPB07594.1"/>
    <property type="molecule type" value="Genomic_DNA"/>
</dbReference>
<proteinExistence type="predicted"/>
<dbReference type="AlphaFoldDB" id="A0A3N4KAR0"/>
<dbReference type="Proteomes" id="UP000277580">
    <property type="component" value="Unassembled WGS sequence"/>
</dbReference>
<evidence type="ECO:0000256" key="1">
    <source>
        <dbReference type="ARBA" id="ARBA00004123"/>
    </source>
</evidence>
<evidence type="ECO:0000256" key="2">
    <source>
        <dbReference type="ARBA" id="ARBA00023242"/>
    </source>
</evidence>
<evidence type="ECO:0000256" key="3">
    <source>
        <dbReference type="SAM" id="MobiDB-lite"/>
    </source>
</evidence>
<feature type="region of interest" description="Disordered" evidence="3">
    <location>
        <begin position="367"/>
        <end position="404"/>
    </location>
</feature>
<feature type="domain" description="WHIM1" evidence="4">
    <location>
        <begin position="158"/>
        <end position="200"/>
    </location>
</feature>
<dbReference type="InterPro" id="IPR028942">
    <property type="entry name" value="WHIM1_dom"/>
</dbReference>
<feature type="compositionally biased region" description="Low complexity" evidence="3">
    <location>
        <begin position="1"/>
        <end position="16"/>
    </location>
</feature>
<feature type="region of interest" description="Disordered" evidence="3">
    <location>
        <begin position="341"/>
        <end position="360"/>
    </location>
</feature>
<name>A0A3N4KAR0_9PEZI</name>
<feature type="region of interest" description="Disordered" evidence="3">
    <location>
        <begin position="416"/>
        <end position="542"/>
    </location>
</feature>
<evidence type="ECO:0000259" key="4">
    <source>
        <dbReference type="Pfam" id="PF15612"/>
    </source>
</evidence>
<feature type="compositionally biased region" description="Acidic residues" evidence="3">
    <location>
        <begin position="451"/>
        <end position="469"/>
    </location>
</feature>
<organism evidence="5 6">
    <name type="scientific">Morchella conica CCBAS932</name>
    <dbReference type="NCBI Taxonomy" id="1392247"/>
    <lineage>
        <taxon>Eukaryota</taxon>
        <taxon>Fungi</taxon>
        <taxon>Dikarya</taxon>
        <taxon>Ascomycota</taxon>
        <taxon>Pezizomycotina</taxon>
        <taxon>Pezizomycetes</taxon>
        <taxon>Pezizales</taxon>
        <taxon>Morchellaceae</taxon>
        <taxon>Morchella</taxon>
    </lineage>
</organism>
<evidence type="ECO:0000313" key="6">
    <source>
        <dbReference type="Proteomes" id="UP000277580"/>
    </source>
</evidence>
<dbReference type="InParanoid" id="A0A3N4KAR0"/>
<gene>
    <name evidence="5" type="ORF">P167DRAFT_397326</name>
</gene>
<comment type="subcellular location">
    <subcellularLocation>
        <location evidence="1">Nucleus</location>
    </subcellularLocation>
</comment>
<feature type="region of interest" description="Disordered" evidence="3">
    <location>
        <begin position="1"/>
        <end position="73"/>
    </location>
</feature>
<sequence>MSLSDSDSPLSSVPSSGDEGEDQSSPEIPVKKISKKKQQQQQKKQQQQQQARKSSTPPPPRKPRRKEQPHVATLSDAPELAFIVMFRSRFADAFKGVPNLGCQDIERGVVDSTPSEQVEVLLCRLLGLVLNRKKPVERGHYQRPLEEAVHAHVTQWPRSWDGKSPFAGGRHFSALDAPQRLSVLKALINWALTSSETIRALVAESYKSSRHEDDLNIPISVQPWGRDGDKRRYWLIEGRGFYLLSPPIFLYYTFSHTEHFSNNTAATEDTPFRLYRESNPALKTVSWINVAGTIDEVRAVAQELEDEDGTKHALALKEKILSAIPRFEEGEIRRKKREYRQSRKAFFKQPNGTSLYEGRTRGKRIKYTFSSDDEDTPASANNTKPGSETEDHQPRFTASGRQIRKPAMGVYGELKINGSNGTATGDATPYAGSERSYGGDATQDWDHESASEDYSDEEDEWPLQEEEEEGAPKKSLRIILRVNKSRLPESTPPPAKSGAEEEVKANGYAGGGAEEANGVHMQQRTEIDVLPDAPEVQVNGKG</sequence>
<dbReference type="PANTHER" id="PTHR42107">
    <property type="entry name" value="YALI0D24453P"/>
    <property type="match status" value="1"/>
</dbReference>
<reference evidence="5 6" key="1">
    <citation type="journal article" date="2018" name="Nat. Ecol. Evol.">
        <title>Pezizomycetes genomes reveal the molecular basis of ectomycorrhizal truffle lifestyle.</title>
        <authorList>
            <person name="Murat C."/>
            <person name="Payen T."/>
            <person name="Noel B."/>
            <person name="Kuo A."/>
            <person name="Morin E."/>
            <person name="Chen J."/>
            <person name="Kohler A."/>
            <person name="Krizsan K."/>
            <person name="Balestrini R."/>
            <person name="Da Silva C."/>
            <person name="Montanini B."/>
            <person name="Hainaut M."/>
            <person name="Levati E."/>
            <person name="Barry K.W."/>
            <person name="Belfiori B."/>
            <person name="Cichocki N."/>
            <person name="Clum A."/>
            <person name="Dockter R.B."/>
            <person name="Fauchery L."/>
            <person name="Guy J."/>
            <person name="Iotti M."/>
            <person name="Le Tacon F."/>
            <person name="Lindquist E.A."/>
            <person name="Lipzen A."/>
            <person name="Malagnac F."/>
            <person name="Mello A."/>
            <person name="Molinier V."/>
            <person name="Miyauchi S."/>
            <person name="Poulain J."/>
            <person name="Riccioni C."/>
            <person name="Rubini A."/>
            <person name="Sitrit Y."/>
            <person name="Splivallo R."/>
            <person name="Traeger S."/>
            <person name="Wang M."/>
            <person name="Zifcakova L."/>
            <person name="Wipf D."/>
            <person name="Zambonelli A."/>
            <person name="Paolocci F."/>
            <person name="Nowrousian M."/>
            <person name="Ottonello S."/>
            <person name="Baldrian P."/>
            <person name="Spatafora J.W."/>
            <person name="Henrissat B."/>
            <person name="Nagy L.G."/>
            <person name="Aury J.M."/>
            <person name="Wincker P."/>
            <person name="Grigoriev I.V."/>
            <person name="Bonfante P."/>
            <person name="Martin F.M."/>
        </authorList>
    </citation>
    <scope>NUCLEOTIDE SEQUENCE [LARGE SCALE GENOMIC DNA]</scope>
    <source>
        <strain evidence="5 6">CCBAS932</strain>
    </source>
</reference>